<sequence length="302" mass="33293">MKNISIRLWFVAGGVLIGTMASLPAQAQLNPPAAIYFQNQYLANPAWAGAEEGATINLGYRRQWNDIEQAPVTQYLSGVYKFDEKAGVGAVLYSEKAGLLRRTKVMASYGYHLSLATERTLHLGLSAGVMSEKISTSDLHGDLDDPTVMQFNDRGLYVDGDFGIAFTDHRFTLQASVPNIRSTFENDENPVDKSLFFAAASYVWVFERAVNTVRLEPKVAFRGVKGHDNIVDVGADVRLENQRLNFFALYHTTKNATLGAGLEVIERLTLTAMFTSETSGLREYGGGTFEFGLKGKLLGKEK</sequence>
<evidence type="ECO:0000256" key="1">
    <source>
        <dbReference type="SAM" id="SignalP"/>
    </source>
</evidence>
<keyword evidence="1" id="KW-0732">Signal</keyword>
<evidence type="ECO:0000313" key="3">
    <source>
        <dbReference type="Proteomes" id="UP001319180"/>
    </source>
</evidence>
<dbReference type="AlphaFoldDB" id="A0AAP2DAI0"/>
<keyword evidence="3" id="KW-1185">Reference proteome</keyword>
<dbReference type="Pfam" id="PF11751">
    <property type="entry name" value="PorP_SprF"/>
    <property type="match status" value="1"/>
</dbReference>
<protein>
    <submittedName>
        <fullName evidence="2">PorP/SprF family type IX secretion system membrane protein</fullName>
    </submittedName>
</protein>
<dbReference type="InterPro" id="IPR019861">
    <property type="entry name" value="PorP/SprF_Bacteroidetes"/>
</dbReference>
<accession>A0AAP2DAI0</accession>
<dbReference type="RefSeq" id="WP_254091391.1">
    <property type="nucleotide sequence ID" value="NZ_JAHESC010000023.1"/>
</dbReference>
<dbReference type="Proteomes" id="UP001319180">
    <property type="component" value="Unassembled WGS sequence"/>
</dbReference>
<gene>
    <name evidence="2" type="ORF">KK078_16455</name>
</gene>
<feature type="chain" id="PRO_5042925013" evidence="1">
    <location>
        <begin position="28"/>
        <end position="302"/>
    </location>
</feature>
<feature type="signal peptide" evidence="1">
    <location>
        <begin position="1"/>
        <end position="27"/>
    </location>
</feature>
<comment type="caution">
    <text evidence="2">The sequence shown here is derived from an EMBL/GenBank/DDBJ whole genome shotgun (WGS) entry which is preliminary data.</text>
</comment>
<dbReference type="NCBIfam" id="TIGR03519">
    <property type="entry name" value="T9SS_PorP_fam"/>
    <property type="match status" value="1"/>
</dbReference>
<organism evidence="2 3">
    <name type="scientific">Dawidia soli</name>
    <dbReference type="NCBI Taxonomy" id="2782352"/>
    <lineage>
        <taxon>Bacteria</taxon>
        <taxon>Pseudomonadati</taxon>
        <taxon>Bacteroidota</taxon>
        <taxon>Cytophagia</taxon>
        <taxon>Cytophagales</taxon>
        <taxon>Chryseotaleaceae</taxon>
        <taxon>Dawidia</taxon>
    </lineage>
</organism>
<reference evidence="2 3" key="1">
    <citation type="submission" date="2021-05" db="EMBL/GenBank/DDBJ databases">
        <title>A Polyphasic approach of four new species of the genus Ohtaekwangia: Ohtaekwangia histidinii sp. nov., Ohtaekwangia cretensis sp. nov., Ohtaekwangia indiensis sp. nov., Ohtaekwangia reichenbachii sp. nov. from diverse environment.</title>
        <authorList>
            <person name="Octaviana S."/>
        </authorList>
    </citation>
    <scope>NUCLEOTIDE SEQUENCE [LARGE SCALE GENOMIC DNA]</scope>
    <source>
        <strain evidence="2 3">PWU37</strain>
    </source>
</reference>
<proteinExistence type="predicted"/>
<dbReference type="EMBL" id="JAHESC010000023">
    <property type="protein sequence ID" value="MBT1688164.1"/>
    <property type="molecule type" value="Genomic_DNA"/>
</dbReference>
<name>A0AAP2DAI0_9BACT</name>
<evidence type="ECO:0000313" key="2">
    <source>
        <dbReference type="EMBL" id="MBT1688164.1"/>
    </source>
</evidence>